<dbReference type="PANTHER" id="PTHR12377">
    <property type="entry name" value="CYTOSOLIC IRON-SULFUR ASSEMBLY COMPONENT 2B-RELATED"/>
    <property type="match status" value="1"/>
</dbReference>
<dbReference type="PANTHER" id="PTHR12377:SF0">
    <property type="entry name" value="CYTOSOLIC IRON-SULFUR ASSEMBLY COMPONENT 2B"/>
    <property type="match status" value="1"/>
</dbReference>
<dbReference type="FunCoup" id="A0A0B2UK53">
    <property type="interactions" value="119"/>
</dbReference>
<proteinExistence type="inferred from homology"/>
<accession>A0A0B2UK53</accession>
<dbReference type="AlphaFoldDB" id="A0A0B2UK53"/>
<reference evidence="2 3" key="1">
    <citation type="journal article" date="2014" name="MBio">
        <title>The Ordospora colligata genome; evolution of extreme reduction in microsporidia and host-to-parasite horizontal gene transfer.</title>
        <authorList>
            <person name="Pombert J.-F."/>
            <person name="Haag K.L."/>
            <person name="Beidas S."/>
            <person name="Ebert D."/>
            <person name="Keeling P.J."/>
        </authorList>
    </citation>
    <scope>NUCLEOTIDE SEQUENCE [LARGE SCALE GENOMIC DNA]</scope>
    <source>
        <strain evidence="2 3">OC4</strain>
    </source>
</reference>
<evidence type="ECO:0000313" key="3">
    <source>
        <dbReference type="Proteomes" id="UP000031056"/>
    </source>
</evidence>
<dbReference type="Gene3D" id="3.30.300.130">
    <property type="entry name" value="Fe-S cluster assembly (FSCA)"/>
    <property type="match status" value="1"/>
</dbReference>
<dbReference type="RefSeq" id="XP_014563755.1">
    <property type="nucleotide sequence ID" value="XM_014708269.1"/>
</dbReference>
<name>A0A0B2UK53_9MICR</name>
<dbReference type="HOGENOM" id="CLU_075876_2_0_1"/>
<evidence type="ECO:0000256" key="1">
    <source>
        <dbReference type="ARBA" id="ARBA00010381"/>
    </source>
</evidence>
<dbReference type="EMBL" id="JOKQ01000005">
    <property type="protein sequence ID" value="KHN69713.1"/>
    <property type="molecule type" value="Genomic_DNA"/>
</dbReference>
<comment type="caution">
    <text evidence="2">The sequence shown here is derived from an EMBL/GenBank/DDBJ whole genome shotgun (WGS) entry which is preliminary data.</text>
</comment>
<comment type="similarity">
    <text evidence="1">Belongs to the MIP18 family.</text>
</comment>
<dbReference type="InterPro" id="IPR034904">
    <property type="entry name" value="FSCA_dom_sf"/>
</dbReference>
<evidence type="ECO:0000313" key="2">
    <source>
        <dbReference type="EMBL" id="KHN69713.1"/>
    </source>
</evidence>
<dbReference type="OrthoDB" id="2746at2759"/>
<sequence>MNMSPTVSAMLEERYPIDICNGLLRNVTPYGIFELIRDIKDPEHPYTLEQLGVISKEDIHIETFECDGITPDVGLPILCVCVEFKPTIPHCSMAAIIGLCIKTHLDRFIRNHAISVKIADGAHVNYKALNKQLNDKDRVMAALENEVLIDLMKECLPDVLNLSNGESHVKVTK</sequence>
<organism evidence="2 3">
    <name type="scientific">Ordospora colligata OC4</name>
    <dbReference type="NCBI Taxonomy" id="1354746"/>
    <lineage>
        <taxon>Eukaryota</taxon>
        <taxon>Fungi</taxon>
        <taxon>Fungi incertae sedis</taxon>
        <taxon>Microsporidia</taxon>
        <taxon>Ordosporidae</taxon>
        <taxon>Ordospora</taxon>
    </lineage>
</organism>
<dbReference type="GO" id="GO:0051604">
    <property type="term" value="P:protein maturation"/>
    <property type="evidence" value="ECO:0007669"/>
    <property type="project" value="InterPro"/>
</dbReference>
<dbReference type="VEuPathDB" id="MicrosporidiaDB:M896_051220"/>
<dbReference type="Gene3D" id="6.10.250.1280">
    <property type="match status" value="1"/>
</dbReference>
<dbReference type="SUPFAM" id="SSF117916">
    <property type="entry name" value="Fe-S cluster assembly (FSCA) domain-like"/>
    <property type="match status" value="1"/>
</dbReference>
<evidence type="ECO:0008006" key="4">
    <source>
        <dbReference type="Google" id="ProtNLM"/>
    </source>
</evidence>
<dbReference type="STRING" id="1354746.A0A0B2UK53"/>
<gene>
    <name evidence="2" type="ORF">M896_051220</name>
</gene>
<dbReference type="Proteomes" id="UP000031056">
    <property type="component" value="Unassembled WGS sequence"/>
</dbReference>
<dbReference type="InParanoid" id="A0A0B2UK53"/>
<protein>
    <recommendedName>
        <fullName evidence="4">MIP18 family-like domain-containing protein</fullName>
    </recommendedName>
</protein>
<dbReference type="GeneID" id="26261775"/>
<keyword evidence="3" id="KW-1185">Reference proteome</keyword>
<dbReference type="InterPro" id="IPR039796">
    <property type="entry name" value="MIP18"/>
</dbReference>